<comment type="similarity">
    <text evidence="2">Belongs to the Tom40 family.</text>
</comment>
<organism evidence="12">
    <name type="scientific">Panstrongylus lignarius</name>
    <dbReference type="NCBI Taxonomy" id="156445"/>
    <lineage>
        <taxon>Eukaryota</taxon>
        <taxon>Metazoa</taxon>
        <taxon>Ecdysozoa</taxon>
        <taxon>Arthropoda</taxon>
        <taxon>Hexapoda</taxon>
        <taxon>Insecta</taxon>
        <taxon>Pterygota</taxon>
        <taxon>Neoptera</taxon>
        <taxon>Paraneoptera</taxon>
        <taxon>Hemiptera</taxon>
        <taxon>Heteroptera</taxon>
        <taxon>Panheteroptera</taxon>
        <taxon>Cimicomorpha</taxon>
        <taxon>Reduviidae</taxon>
        <taxon>Triatominae</taxon>
        <taxon>Panstrongylus</taxon>
    </lineage>
</organism>
<keyword evidence="8" id="KW-0406">Ion transport</keyword>
<dbReference type="Pfam" id="PF01459">
    <property type="entry name" value="Porin_3"/>
    <property type="match status" value="1"/>
</dbReference>
<dbReference type="InterPro" id="IPR037930">
    <property type="entry name" value="Tom40"/>
</dbReference>
<name>A0A224XFP2_9HEMI</name>
<evidence type="ECO:0000256" key="8">
    <source>
        <dbReference type="ARBA" id="ARBA00023114"/>
    </source>
</evidence>
<sequence>MGNVYASSQNTNVNAPFTVTPPAPFPEPDKEASENLENPGSMEELHKKCKELFPLNFEGAKIAVQKGISNHFQISHTLNMSSITPSGYRFGATYVGTKQFSPGEAYPVLVGDIDPLGNMNANIYHRFTENLIARFQAQVQSSKFTASQFIVDYKGRNYTTSFTVCNPDIIGVSGVFVGHYLQSVSKNLDLGAELAYQRSPQLPGSQIAVTSLAARYTGGDFTLSGTLGFTGIHVCYYQKASEQLQLGVELETNFRMQEAVASIGYQIDIPKADLVFKGMLDTNWNVGATLDKKLVPMPFSLTLSGMLNHQKNQFRLGLGFVIERFFSTE</sequence>
<keyword evidence="5" id="KW-0812">Transmembrane</keyword>
<dbReference type="GO" id="GO:0008320">
    <property type="term" value="F:protein transmembrane transporter activity"/>
    <property type="evidence" value="ECO:0007669"/>
    <property type="project" value="InterPro"/>
</dbReference>
<reference evidence="12" key="1">
    <citation type="journal article" date="2018" name="PLoS Negl. Trop. Dis.">
        <title>An insight into the salivary gland and fat body transcriptome of Panstrongylus lignarius (Hemiptera: Heteroptera), the main vector of Chagas disease in Peru.</title>
        <authorList>
            <person name="Nevoa J.C."/>
            <person name="Mendes M.T."/>
            <person name="da Silva M.V."/>
            <person name="Soares S.C."/>
            <person name="Oliveira C.J.F."/>
            <person name="Ribeiro J.M.C."/>
        </authorList>
    </citation>
    <scope>NUCLEOTIDE SEQUENCE</scope>
</reference>
<evidence type="ECO:0000256" key="2">
    <source>
        <dbReference type="ARBA" id="ARBA00010510"/>
    </source>
</evidence>
<evidence type="ECO:0000256" key="1">
    <source>
        <dbReference type="ARBA" id="ARBA00004374"/>
    </source>
</evidence>
<feature type="compositionally biased region" description="Polar residues" evidence="11">
    <location>
        <begin position="1"/>
        <end position="14"/>
    </location>
</feature>
<evidence type="ECO:0000256" key="6">
    <source>
        <dbReference type="ARBA" id="ARBA00022787"/>
    </source>
</evidence>
<evidence type="ECO:0000256" key="11">
    <source>
        <dbReference type="SAM" id="MobiDB-lite"/>
    </source>
</evidence>
<evidence type="ECO:0000256" key="9">
    <source>
        <dbReference type="ARBA" id="ARBA00023128"/>
    </source>
</evidence>
<dbReference type="PANTHER" id="PTHR10802">
    <property type="entry name" value="MITOCHONDRIAL IMPORT RECEPTOR SUBUNIT TOM40"/>
    <property type="match status" value="1"/>
</dbReference>
<dbReference type="GO" id="GO:0005741">
    <property type="term" value="C:mitochondrial outer membrane"/>
    <property type="evidence" value="ECO:0007669"/>
    <property type="project" value="UniProtKB-SubCell"/>
</dbReference>
<accession>A0A224XFP2</accession>
<dbReference type="FunFam" id="2.40.160.10:FF:000005">
    <property type="entry name" value="mitochondrial import receptor subunit TOM40 homolog"/>
    <property type="match status" value="1"/>
</dbReference>
<proteinExistence type="inferred from homology"/>
<protein>
    <submittedName>
        <fullName evidence="12">Putative translocase of outer mitochondrial membrane 40</fullName>
    </submittedName>
</protein>
<dbReference type="AlphaFoldDB" id="A0A224XFP2"/>
<dbReference type="GO" id="GO:0015288">
    <property type="term" value="F:porin activity"/>
    <property type="evidence" value="ECO:0007669"/>
    <property type="project" value="UniProtKB-KW"/>
</dbReference>
<keyword evidence="10" id="KW-0472">Membrane</keyword>
<dbReference type="EMBL" id="GFTR01005129">
    <property type="protein sequence ID" value="JAW11297.1"/>
    <property type="molecule type" value="Transcribed_RNA"/>
</dbReference>
<dbReference type="GO" id="GO:0046930">
    <property type="term" value="C:pore complex"/>
    <property type="evidence" value="ECO:0007669"/>
    <property type="project" value="UniProtKB-KW"/>
</dbReference>
<evidence type="ECO:0000256" key="3">
    <source>
        <dbReference type="ARBA" id="ARBA00022448"/>
    </source>
</evidence>
<dbReference type="GO" id="GO:0030150">
    <property type="term" value="P:protein import into mitochondrial matrix"/>
    <property type="evidence" value="ECO:0007669"/>
    <property type="project" value="InterPro"/>
</dbReference>
<keyword evidence="7" id="KW-0653">Protein transport</keyword>
<dbReference type="CDD" id="cd07305">
    <property type="entry name" value="Porin3_Tom40"/>
    <property type="match status" value="1"/>
</dbReference>
<evidence type="ECO:0000313" key="12">
    <source>
        <dbReference type="EMBL" id="JAW11297.1"/>
    </source>
</evidence>
<dbReference type="InterPro" id="IPR027246">
    <property type="entry name" value="Porin_Euk/Tom40"/>
</dbReference>
<keyword evidence="9" id="KW-0496">Mitochondrion</keyword>
<comment type="subcellular location">
    <subcellularLocation>
        <location evidence="1">Mitochondrion outer membrane</location>
        <topology evidence="1">Multi-pass membrane protein</topology>
    </subcellularLocation>
</comment>
<dbReference type="Gene3D" id="2.40.160.10">
    <property type="entry name" value="Porin"/>
    <property type="match status" value="1"/>
</dbReference>
<feature type="region of interest" description="Disordered" evidence="11">
    <location>
        <begin position="1"/>
        <end position="40"/>
    </location>
</feature>
<dbReference type="InterPro" id="IPR023614">
    <property type="entry name" value="Porin_dom_sf"/>
</dbReference>
<evidence type="ECO:0000256" key="7">
    <source>
        <dbReference type="ARBA" id="ARBA00022927"/>
    </source>
</evidence>
<keyword evidence="3" id="KW-0813">Transport</keyword>
<evidence type="ECO:0000256" key="4">
    <source>
        <dbReference type="ARBA" id="ARBA00022452"/>
    </source>
</evidence>
<keyword evidence="6" id="KW-1000">Mitochondrion outer membrane</keyword>
<keyword evidence="4" id="KW-1134">Transmembrane beta strand</keyword>
<evidence type="ECO:0000256" key="10">
    <source>
        <dbReference type="ARBA" id="ARBA00023136"/>
    </source>
</evidence>
<evidence type="ECO:0000256" key="5">
    <source>
        <dbReference type="ARBA" id="ARBA00022692"/>
    </source>
</evidence>
<keyword evidence="8" id="KW-0626">Porin</keyword>